<evidence type="ECO:0000313" key="9">
    <source>
        <dbReference type="Proteomes" id="UP001225598"/>
    </source>
</evidence>
<dbReference type="InterPro" id="IPR056792">
    <property type="entry name" value="PRC_RimM"/>
</dbReference>
<dbReference type="Pfam" id="PF24986">
    <property type="entry name" value="PRC_RimM"/>
    <property type="match status" value="1"/>
</dbReference>
<comment type="domain">
    <text evidence="5">The PRC barrel domain binds ribosomal protein uS19.</text>
</comment>
<dbReference type="Gene3D" id="2.40.30.60">
    <property type="entry name" value="RimM"/>
    <property type="match status" value="1"/>
</dbReference>
<dbReference type="InterPro" id="IPR011033">
    <property type="entry name" value="PRC_barrel-like_sf"/>
</dbReference>
<keyword evidence="9" id="KW-1185">Reference proteome</keyword>
<evidence type="ECO:0000313" key="8">
    <source>
        <dbReference type="EMBL" id="WIM66901.1"/>
    </source>
</evidence>
<keyword evidence="3 5" id="KW-0698">rRNA processing</keyword>
<evidence type="ECO:0000259" key="7">
    <source>
        <dbReference type="Pfam" id="PF24986"/>
    </source>
</evidence>
<dbReference type="InterPro" id="IPR002676">
    <property type="entry name" value="RimM_N"/>
</dbReference>
<comment type="function">
    <text evidence="5">An accessory protein needed during the final step in the assembly of 30S ribosomal subunit, possibly for assembly of the head region. Essential for efficient processing of 16S rRNA. May be needed both before and after RbfA during the maturation of 16S rRNA. It has affinity for free ribosomal 30S subunits but not for 70S ribosomes.</text>
</comment>
<comment type="subcellular location">
    <subcellularLocation>
        <location evidence="5">Cytoplasm</location>
    </subcellularLocation>
</comment>
<keyword evidence="4 5" id="KW-0143">Chaperone</keyword>
<dbReference type="Proteomes" id="UP001225598">
    <property type="component" value="Chromosome"/>
</dbReference>
<comment type="similarity">
    <text evidence="5">Belongs to the RimM family.</text>
</comment>
<dbReference type="SUPFAM" id="SSF50447">
    <property type="entry name" value="Translation proteins"/>
    <property type="match status" value="1"/>
</dbReference>
<dbReference type="InterPro" id="IPR011961">
    <property type="entry name" value="RimM"/>
</dbReference>
<evidence type="ECO:0000259" key="6">
    <source>
        <dbReference type="Pfam" id="PF01782"/>
    </source>
</evidence>
<sequence>MELQIGRVIKSHGIRGEVVVDATTDEPDVRFAIDEVLRGKQAGKEHSLTVETVRPHKGRLLIKFREVPDRTMAETLRGTVFWAEPLESADDDEGFYDHELIGLRVIRDGGDIGEVTGVMHTPGRQILEVDVDGREVLVPFVYDIVPEVDTGEGFLIVTPPEGLFEE</sequence>
<feature type="domain" description="RimM N-terminal" evidence="6">
    <location>
        <begin position="4"/>
        <end position="83"/>
    </location>
</feature>
<gene>
    <name evidence="5 8" type="primary">rimM</name>
    <name evidence="8" type="ORF">QP027_07105</name>
</gene>
<evidence type="ECO:0000256" key="5">
    <source>
        <dbReference type="HAMAP-Rule" id="MF_00014"/>
    </source>
</evidence>
<dbReference type="RefSeq" id="WP_284823621.1">
    <property type="nucleotide sequence ID" value="NZ_CP126969.1"/>
</dbReference>
<evidence type="ECO:0000256" key="4">
    <source>
        <dbReference type="ARBA" id="ARBA00023186"/>
    </source>
</evidence>
<dbReference type="Pfam" id="PF01782">
    <property type="entry name" value="RimM"/>
    <property type="match status" value="1"/>
</dbReference>
<dbReference type="InterPro" id="IPR036976">
    <property type="entry name" value="RimM_N_sf"/>
</dbReference>
<protein>
    <recommendedName>
        <fullName evidence="5">Ribosome maturation factor RimM</fullName>
    </recommendedName>
</protein>
<dbReference type="SUPFAM" id="SSF50346">
    <property type="entry name" value="PRC-barrel domain"/>
    <property type="match status" value="1"/>
</dbReference>
<accession>A0ABY8VBA0</accession>
<dbReference type="NCBIfam" id="TIGR02273">
    <property type="entry name" value="16S_RimM"/>
    <property type="match status" value="1"/>
</dbReference>
<dbReference type="PANTHER" id="PTHR33692">
    <property type="entry name" value="RIBOSOME MATURATION FACTOR RIMM"/>
    <property type="match status" value="1"/>
</dbReference>
<dbReference type="PANTHER" id="PTHR33692:SF1">
    <property type="entry name" value="RIBOSOME MATURATION FACTOR RIMM"/>
    <property type="match status" value="1"/>
</dbReference>
<keyword evidence="2 5" id="KW-0690">Ribosome biogenesis</keyword>
<proteinExistence type="inferred from homology"/>
<evidence type="ECO:0000256" key="3">
    <source>
        <dbReference type="ARBA" id="ARBA00022552"/>
    </source>
</evidence>
<evidence type="ECO:0000256" key="1">
    <source>
        <dbReference type="ARBA" id="ARBA00022490"/>
    </source>
</evidence>
<name>A0ABY8VBA0_9CORY</name>
<organism evidence="8 9">
    <name type="scientific">Corynebacterium breve</name>
    <dbReference type="NCBI Taxonomy" id="3049799"/>
    <lineage>
        <taxon>Bacteria</taxon>
        <taxon>Bacillati</taxon>
        <taxon>Actinomycetota</taxon>
        <taxon>Actinomycetes</taxon>
        <taxon>Mycobacteriales</taxon>
        <taxon>Corynebacteriaceae</taxon>
        <taxon>Corynebacterium</taxon>
    </lineage>
</organism>
<dbReference type="HAMAP" id="MF_00014">
    <property type="entry name" value="Ribosome_mat_RimM"/>
    <property type="match status" value="1"/>
</dbReference>
<keyword evidence="1 5" id="KW-0963">Cytoplasm</keyword>
<dbReference type="Gene3D" id="2.30.30.240">
    <property type="entry name" value="PRC-barrel domain"/>
    <property type="match status" value="1"/>
</dbReference>
<feature type="domain" description="Ribosome maturation factor RimM PRC barrel" evidence="7">
    <location>
        <begin position="98"/>
        <end position="163"/>
    </location>
</feature>
<dbReference type="EMBL" id="CP126969">
    <property type="protein sequence ID" value="WIM66901.1"/>
    <property type="molecule type" value="Genomic_DNA"/>
</dbReference>
<reference evidence="8 9" key="1">
    <citation type="submission" date="2023-05" db="EMBL/GenBank/DDBJ databases">
        <title>Corynebacterium suedekumii sp. nov. and Corynebacterium breve sp. nov. isolated from raw cow's milk.</title>
        <authorList>
            <person name="Baer M.K."/>
            <person name="Mehl L."/>
            <person name="Hellmuth R."/>
            <person name="Marke G."/>
            <person name="Lipski A."/>
        </authorList>
    </citation>
    <scope>NUCLEOTIDE SEQUENCE [LARGE SCALE GENOMIC DNA]</scope>
    <source>
        <strain evidence="8 9">R4</strain>
    </source>
</reference>
<evidence type="ECO:0000256" key="2">
    <source>
        <dbReference type="ARBA" id="ARBA00022517"/>
    </source>
</evidence>
<dbReference type="InterPro" id="IPR009000">
    <property type="entry name" value="Transl_B-barrel_sf"/>
</dbReference>
<comment type="subunit">
    <text evidence="5">Binds ribosomal protein uS19.</text>
</comment>